<name>A0A3P3ZQ16_9ZZZZ</name>
<dbReference type="SUPFAM" id="SSF54862">
    <property type="entry name" value="4Fe-4S ferredoxins"/>
    <property type="match status" value="1"/>
</dbReference>
<dbReference type="EMBL" id="UOYP01000413">
    <property type="protein sequence ID" value="VAY88997.1"/>
    <property type="molecule type" value="Genomic_DNA"/>
</dbReference>
<dbReference type="PROSITE" id="PS51379">
    <property type="entry name" value="4FE4S_FER_2"/>
    <property type="match status" value="1"/>
</dbReference>
<dbReference type="Gene3D" id="3.30.70.20">
    <property type="match status" value="1"/>
</dbReference>
<proteinExistence type="predicted"/>
<dbReference type="PROSITE" id="PS00198">
    <property type="entry name" value="4FE4S_FER_1"/>
    <property type="match status" value="1"/>
</dbReference>
<evidence type="ECO:0000313" key="2">
    <source>
        <dbReference type="EMBL" id="VAY88997.1"/>
    </source>
</evidence>
<dbReference type="AlphaFoldDB" id="A0A3P3ZQ16"/>
<dbReference type="Pfam" id="PF14697">
    <property type="entry name" value="Fer4_21"/>
    <property type="match status" value="1"/>
</dbReference>
<accession>A0A3P3ZQ16</accession>
<dbReference type="InterPro" id="IPR017896">
    <property type="entry name" value="4Fe4S_Fe-S-bd"/>
</dbReference>
<gene>
    <name evidence="2" type="ORF">CARN8_4700003</name>
</gene>
<feature type="domain" description="4Fe-4S ferredoxin-type" evidence="1">
    <location>
        <begin position="15"/>
        <end position="44"/>
    </location>
</feature>
<dbReference type="InterPro" id="IPR017900">
    <property type="entry name" value="4Fe4S_Fe_S_CS"/>
</dbReference>
<sequence length="57" mass="6155">MRACPEQAIVGAARWMHTILHALCTGCENCLPPCPENCITFLPAAPLHDSRPTPTVV</sequence>
<protein>
    <submittedName>
        <fullName evidence="2">Putative iron-sulfur protein</fullName>
    </submittedName>
</protein>
<reference evidence="2" key="1">
    <citation type="submission" date="2018-10" db="EMBL/GenBank/DDBJ databases">
        <authorList>
            <person name="Plewniak F."/>
        </authorList>
    </citation>
    <scope>NUCLEOTIDE SEQUENCE</scope>
</reference>
<organism evidence="2">
    <name type="scientific">mine drainage metagenome</name>
    <dbReference type="NCBI Taxonomy" id="410659"/>
    <lineage>
        <taxon>unclassified sequences</taxon>
        <taxon>metagenomes</taxon>
        <taxon>ecological metagenomes</taxon>
    </lineage>
</organism>
<evidence type="ECO:0000259" key="1">
    <source>
        <dbReference type="PROSITE" id="PS51379"/>
    </source>
</evidence>